<dbReference type="OrthoDB" id="9790023at2"/>
<dbReference type="AlphaFoldDB" id="A0A172TFY6"/>
<proteinExistence type="predicted"/>
<dbReference type="PANTHER" id="PTHR12993:SF11">
    <property type="entry name" value="N-ACETYLGLUCOSAMINYL-PHOSPHATIDYLINOSITOL DE-N-ACETYLASE"/>
    <property type="match status" value="1"/>
</dbReference>
<accession>A0A172TFY6</accession>
<gene>
    <name evidence="1" type="ORF">SY83_05320</name>
</gene>
<dbReference type="Proteomes" id="UP000076927">
    <property type="component" value="Chromosome"/>
</dbReference>
<reference evidence="1 2" key="1">
    <citation type="submission" date="2015-01" db="EMBL/GenBank/DDBJ databases">
        <title>Paenibacillus swuensis/DY6/whole genome sequencing.</title>
        <authorList>
            <person name="Kim M.K."/>
            <person name="Srinivasan S."/>
            <person name="Lee J.-J."/>
        </authorList>
    </citation>
    <scope>NUCLEOTIDE SEQUENCE [LARGE SCALE GENOMIC DNA]</scope>
    <source>
        <strain evidence="1 2">DY6</strain>
    </source>
</reference>
<dbReference type="STRING" id="1178515.SY83_05320"/>
<sequence>MNVLAVGAHPDDLEILCGGTLAKYALRGDKVFMVSFTNGNMGHPDVDPPDMAAIRKDEFHASAALIGAEVIWMDVDDEMSEIHVEARLQMVDVMRYAKPDVILTHGPDDYHVDHRNAGQLVFEAAPLACVRNIRRELPELAKQPLIYHMDNIGGIGFIPQEFVDITETIELKKKMFLCHQSQTGWMQETSGFDFVEVIDTVGKFRGYHAGVPYAEGFKRLDAWYRGTTERILP</sequence>
<dbReference type="Gene3D" id="3.40.50.10320">
    <property type="entry name" value="LmbE-like"/>
    <property type="match status" value="1"/>
</dbReference>
<dbReference type="Pfam" id="PF02585">
    <property type="entry name" value="PIG-L"/>
    <property type="match status" value="1"/>
</dbReference>
<organism evidence="1 2">
    <name type="scientific">Paenibacillus swuensis</name>
    <dbReference type="NCBI Taxonomy" id="1178515"/>
    <lineage>
        <taxon>Bacteria</taxon>
        <taxon>Bacillati</taxon>
        <taxon>Bacillota</taxon>
        <taxon>Bacilli</taxon>
        <taxon>Bacillales</taxon>
        <taxon>Paenibacillaceae</taxon>
        <taxon>Paenibacillus</taxon>
    </lineage>
</organism>
<dbReference type="PANTHER" id="PTHR12993">
    <property type="entry name" value="N-ACETYLGLUCOSAMINYL-PHOSPHATIDYLINOSITOL DE-N-ACETYLASE-RELATED"/>
    <property type="match status" value="1"/>
</dbReference>
<dbReference type="KEGG" id="pswu:SY83_05320"/>
<evidence type="ECO:0000313" key="2">
    <source>
        <dbReference type="Proteomes" id="UP000076927"/>
    </source>
</evidence>
<dbReference type="PATRIC" id="fig|1178515.4.peg.1080"/>
<evidence type="ECO:0008006" key="3">
    <source>
        <dbReference type="Google" id="ProtNLM"/>
    </source>
</evidence>
<dbReference type="GO" id="GO:0016811">
    <property type="term" value="F:hydrolase activity, acting on carbon-nitrogen (but not peptide) bonds, in linear amides"/>
    <property type="evidence" value="ECO:0007669"/>
    <property type="project" value="TreeGrafter"/>
</dbReference>
<dbReference type="SUPFAM" id="SSF102588">
    <property type="entry name" value="LmbE-like"/>
    <property type="match status" value="1"/>
</dbReference>
<dbReference type="EMBL" id="CP011388">
    <property type="protein sequence ID" value="ANE45814.1"/>
    <property type="molecule type" value="Genomic_DNA"/>
</dbReference>
<keyword evidence="2" id="KW-1185">Reference proteome</keyword>
<evidence type="ECO:0000313" key="1">
    <source>
        <dbReference type="EMBL" id="ANE45814.1"/>
    </source>
</evidence>
<protein>
    <recommendedName>
        <fullName evidence="3">GlcNAc-PI de-N-acetylase</fullName>
    </recommendedName>
</protein>
<dbReference type="InterPro" id="IPR024078">
    <property type="entry name" value="LmbE-like_dom_sf"/>
</dbReference>
<dbReference type="InterPro" id="IPR003737">
    <property type="entry name" value="GlcNAc_PI_deacetylase-related"/>
</dbReference>
<dbReference type="RefSeq" id="WP_068604930.1">
    <property type="nucleotide sequence ID" value="NZ_CP011388.1"/>
</dbReference>
<name>A0A172TFY6_9BACL</name>